<evidence type="ECO:0000256" key="6">
    <source>
        <dbReference type="ARBA" id="ARBA00023125"/>
    </source>
</evidence>
<dbReference type="GO" id="GO:0005634">
    <property type="term" value="C:nucleus"/>
    <property type="evidence" value="ECO:0007669"/>
    <property type="project" value="UniProtKB-SubCell"/>
</dbReference>
<dbReference type="PRINTS" id="PR00623">
    <property type="entry name" value="HISTONEH4"/>
</dbReference>
<dbReference type="PROSITE" id="PS00047">
    <property type="entry name" value="HISTONE_H4"/>
    <property type="match status" value="1"/>
</dbReference>
<dbReference type="InterPro" id="IPR001951">
    <property type="entry name" value="Histone_H4"/>
</dbReference>
<dbReference type="CDD" id="cd22912">
    <property type="entry name" value="HFD_H4"/>
    <property type="match status" value="1"/>
</dbReference>
<dbReference type="InterPro" id="IPR019809">
    <property type="entry name" value="Histone_H4_CS"/>
</dbReference>
<dbReference type="GO" id="GO:0003677">
    <property type="term" value="F:DNA binding"/>
    <property type="evidence" value="ECO:0007669"/>
    <property type="project" value="UniProtKB-KW"/>
</dbReference>
<dbReference type="InterPro" id="IPR009072">
    <property type="entry name" value="Histone-fold"/>
</dbReference>
<comment type="similarity">
    <text evidence="4 9">Belongs to the histone H4 family.</text>
</comment>
<feature type="domain" description="CENP-T/Histone H4 histone fold" evidence="10">
    <location>
        <begin position="86"/>
        <end position="138"/>
    </location>
</feature>
<evidence type="ECO:0000256" key="1">
    <source>
        <dbReference type="ARBA" id="ARBA00002001"/>
    </source>
</evidence>
<evidence type="ECO:0000259" key="10">
    <source>
        <dbReference type="Pfam" id="PF15511"/>
    </source>
</evidence>
<name>A0A8J4W3W0_9ROSI</name>
<dbReference type="GO" id="GO:0046982">
    <property type="term" value="F:protein heterodimerization activity"/>
    <property type="evidence" value="ECO:0007669"/>
    <property type="project" value="InterPro"/>
</dbReference>
<evidence type="ECO:0000256" key="5">
    <source>
        <dbReference type="ARBA" id="ARBA00022454"/>
    </source>
</evidence>
<dbReference type="OrthoDB" id="666552at2759"/>
<dbReference type="GO" id="GO:0000786">
    <property type="term" value="C:nucleosome"/>
    <property type="evidence" value="ECO:0007669"/>
    <property type="project" value="UniProtKB-KW"/>
</dbReference>
<keyword evidence="7 9" id="KW-0539">Nucleus</keyword>
<evidence type="ECO:0000256" key="7">
    <source>
        <dbReference type="ARBA" id="ARBA00023242"/>
    </source>
</evidence>
<keyword evidence="12" id="KW-1185">Reference proteome</keyword>
<evidence type="ECO:0000313" key="11">
    <source>
        <dbReference type="EMBL" id="KAF3974504.1"/>
    </source>
</evidence>
<comment type="caution">
    <text evidence="11">The sequence shown here is derived from an EMBL/GenBank/DDBJ whole genome shotgun (WGS) entry which is preliminary data.</text>
</comment>
<dbReference type="Proteomes" id="UP000737018">
    <property type="component" value="Unassembled WGS sequence"/>
</dbReference>
<dbReference type="AlphaFoldDB" id="A0A8J4W3W0"/>
<dbReference type="Pfam" id="PF15511">
    <property type="entry name" value="CENP-T_C"/>
    <property type="match status" value="1"/>
</dbReference>
<evidence type="ECO:0000256" key="9">
    <source>
        <dbReference type="RuleBase" id="RU000528"/>
    </source>
</evidence>
<keyword evidence="8 9" id="KW-0544">Nucleosome core</keyword>
<accession>A0A8J4W3W0</accession>
<dbReference type="InterPro" id="IPR035425">
    <property type="entry name" value="CENP-T/H4_C"/>
</dbReference>
<evidence type="ECO:0000256" key="4">
    <source>
        <dbReference type="ARBA" id="ARBA00006564"/>
    </source>
</evidence>
<dbReference type="FunFam" id="1.10.20.10:FF:000002">
    <property type="entry name" value="Histone H4"/>
    <property type="match status" value="1"/>
</dbReference>
<dbReference type="SUPFAM" id="SSF47113">
    <property type="entry name" value="Histone-fold"/>
    <property type="match status" value="1"/>
</dbReference>
<dbReference type="EMBL" id="JRKL02000152">
    <property type="protein sequence ID" value="KAF3974504.1"/>
    <property type="molecule type" value="Genomic_DNA"/>
</dbReference>
<reference evidence="11" key="1">
    <citation type="submission" date="2020-03" db="EMBL/GenBank/DDBJ databases">
        <title>Castanea mollissima Vanexum genome sequencing.</title>
        <authorList>
            <person name="Staton M."/>
        </authorList>
    </citation>
    <scope>NUCLEOTIDE SEQUENCE</scope>
    <source>
        <tissue evidence="11">Leaf</tissue>
    </source>
</reference>
<dbReference type="SMART" id="SM00417">
    <property type="entry name" value="H4"/>
    <property type="match status" value="1"/>
</dbReference>
<comment type="subcellular location">
    <subcellularLocation>
        <location evidence="3">Chromosome</location>
    </subcellularLocation>
    <subcellularLocation>
        <location evidence="2">Nucleus</location>
    </subcellularLocation>
</comment>
<proteinExistence type="inferred from homology"/>
<comment type="function">
    <text evidence="1 9">Core component of nucleosome. Nucleosomes wrap and compact DNA into chromatin, limiting DNA accessibility to the cellular machineries which require DNA as a template. Histones thereby play a central role in transcription regulation, DNA repair, DNA replication and chromosomal stability. DNA accessibility is regulated via a complex set of post-translational modifications of histones, also called histone code, and nucleosome remodeling.</text>
</comment>
<organism evidence="11 12">
    <name type="scientific">Castanea mollissima</name>
    <name type="common">Chinese chestnut</name>
    <dbReference type="NCBI Taxonomy" id="60419"/>
    <lineage>
        <taxon>Eukaryota</taxon>
        <taxon>Viridiplantae</taxon>
        <taxon>Streptophyta</taxon>
        <taxon>Embryophyta</taxon>
        <taxon>Tracheophyta</taxon>
        <taxon>Spermatophyta</taxon>
        <taxon>Magnoliopsida</taxon>
        <taxon>eudicotyledons</taxon>
        <taxon>Gunneridae</taxon>
        <taxon>Pentapetalae</taxon>
        <taxon>rosids</taxon>
        <taxon>fabids</taxon>
        <taxon>Fagales</taxon>
        <taxon>Fagaceae</taxon>
        <taxon>Castanea</taxon>
    </lineage>
</organism>
<evidence type="ECO:0000313" key="12">
    <source>
        <dbReference type="Proteomes" id="UP000737018"/>
    </source>
</evidence>
<evidence type="ECO:0000256" key="8">
    <source>
        <dbReference type="ARBA" id="ARBA00023269"/>
    </source>
</evidence>
<evidence type="ECO:0000256" key="3">
    <source>
        <dbReference type="ARBA" id="ARBA00004286"/>
    </source>
</evidence>
<keyword evidence="6 9" id="KW-0238">DNA-binding</keyword>
<protein>
    <recommendedName>
        <fullName evidence="9">Histone H4</fullName>
    </recommendedName>
</protein>
<evidence type="ECO:0000256" key="2">
    <source>
        <dbReference type="ARBA" id="ARBA00004123"/>
    </source>
</evidence>
<sequence>MVHSVPPINPHQNQNPISFVHSFTHLTHQIPNSDFLEFKSWKMSGRGKGGKGLGKGGAKRHRKVLRDNIQGITKPAIRRLARRGGVKRISGLIYEETRGVLKIFLENVIRDAVTYTEHARRKTVTAMDVVYALKRQGRTLYGFGG</sequence>
<keyword evidence="5 9" id="KW-0158">Chromosome</keyword>
<dbReference type="Gene3D" id="1.10.20.10">
    <property type="entry name" value="Histone, subunit A"/>
    <property type="match status" value="1"/>
</dbReference>
<gene>
    <name evidence="11" type="ORF">CMV_002182</name>
</gene>
<dbReference type="GO" id="GO:0030527">
    <property type="term" value="F:structural constituent of chromatin"/>
    <property type="evidence" value="ECO:0007669"/>
    <property type="project" value="InterPro"/>
</dbReference>
<comment type="subunit">
    <text evidence="9">The nucleosome is a histone octamer containing two molecules each of H2A, H2B, H3 and H4 assembled in one H3-H4 heterotetramer and two H2A-H2B heterodimers. The octamer wraps approximately 147 bp of DNA.</text>
</comment>
<dbReference type="PANTHER" id="PTHR10484">
    <property type="entry name" value="HISTONE H4"/>
    <property type="match status" value="1"/>
</dbReference>